<gene>
    <name evidence="1" type="ORF">HERILL_LOCUS3573</name>
</gene>
<dbReference type="AlphaFoldDB" id="A0A7R8UGY0"/>
<dbReference type="OrthoDB" id="5949570at2759"/>
<evidence type="ECO:0008006" key="3">
    <source>
        <dbReference type="Google" id="ProtNLM"/>
    </source>
</evidence>
<evidence type="ECO:0000313" key="2">
    <source>
        <dbReference type="Proteomes" id="UP000594454"/>
    </source>
</evidence>
<dbReference type="Gene3D" id="1.10.150.280">
    <property type="entry name" value="AF1531-like domain"/>
    <property type="match status" value="1"/>
</dbReference>
<dbReference type="OMA" id="ESPQMAQ"/>
<protein>
    <recommendedName>
        <fullName evidence="3">Transcription elongation factor, mitochondrial</fullName>
    </recommendedName>
</protein>
<sequence length="375" mass="42566">MASRVWGLLLTNNKRKFATCWGNPLASYCSSVITSDSRQINLDKEKEDRVLNILNGNDKNELMRYPISKTRLDKIQRWKAKNGRIENIEDLLQLDGFGVKMLEKMCENIISHLDKPPLETNASSSKRPGVFTIPAVPTAMRDQYKSCVSVFTTVSSITWARIVLTDNNPCHLSHWQHHEISEKRMHIGDLVRNMLYVIKMIPEADCYVMENPQIAQAAAPGGAEQVNINVQKAQITGLLNYGLMSRANLKLDQSNVFYLKKYLSSRIFNTLVGNERVSTEHVVAELLRTVYNVEDWLENSGNERGTSGDNLTLRSNVNVPMELREVYNNAERYQRDFLGQALLIGMTFIRLCLLRTPESLASVSRNQKDDIDLGG</sequence>
<proteinExistence type="predicted"/>
<accession>A0A7R8UGY0</accession>
<dbReference type="PANTHER" id="PTHR21053">
    <property type="entry name" value="TRANSCRIPTION ELONGATION FACTOR, MITOCHONDRIAL"/>
    <property type="match status" value="1"/>
</dbReference>
<dbReference type="PANTHER" id="PTHR21053:SF2">
    <property type="entry name" value="TRANSCRIPTION ELONGATION FACTOR, MITOCHONDRIAL"/>
    <property type="match status" value="1"/>
</dbReference>
<dbReference type="InParanoid" id="A0A7R8UGY0"/>
<dbReference type="GO" id="GO:0030337">
    <property type="term" value="F:DNA polymerase processivity factor activity"/>
    <property type="evidence" value="ECO:0007669"/>
    <property type="project" value="TreeGrafter"/>
</dbReference>
<keyword evidence="2" id="KW-1185">Reference proteome</keyword>
<dbReference type="GO" id="GO:0042645">
    <property type="term" value="C:mitochondrial nucleoid"/>
    <property type="evidence" value="ECO:0007669"/>
    <property type="project" value="TreeGrafter"/>
</dbReference>
<dbReference type="Proteomes" id="UP000594454">
    <property type="component" value="Chromosome 2"/>
</dbReference>
<dbReference type="InterPro" id="IPR039150">
    <property type="entry name" value="TEFM"/>
</dbReference>
<dbReference type="FunCoup" id="A0A7R8UGY0">
    <property type="interactions" value="95"/>
</dbReference>
<organism evidence="1 2">
    <name type="scientific">Hermetia illucens</name>
    <name type="common">Black soldier fly</name>
    <dbReference type="NCBI Taxonomy" id="343691"/>
    <lineage>
        <taxon>Eukaryota</taxon>
        <taxon>Metazoa</taxon>
        <taxon>Ecdysozoa</taxon>
        <taxon>Arthropoda</taxon>
        <taxon>Hexapoda</taxon>
        <taxon>Insecta</taxon>
        <taxon>Pterygota</taxon>
        <taxon>Neoptera</taxon>
        <taxon>Endopterygota</taxon>
        <taxon>Diptera</taxon>
        <taxon>Brachycera</taxon>
        <taxon>Stratiomyomorpha</taxon>
        <taxon>Stratiomyidae</taxon>
        <taxon>Hermetiinae</taxon>
        <taxon>Hermetia</taxon>
    </lineage>
</organism>
<reference evidence="1 2" key="1">
    <citation type="submission" date="2020-11" db="EMBL/GenBank/DDBJ databases">
        <authorList>
            <person name="Wallbank WR R."/>
            <person name="Pardo Diaz C."/>
            <person name="Kozak K."/>
            <person name="Martin S."/>
            <person name="Jiggins C."/>
            <person name="Moest M."/>
            <person name="Warren A I."/>
            <person name="Generalovic N T."/>
            <person name="Byers J.R.P. K."/>
            <person name="Montejo-Kovacevich G."/>
            <person name="Yen C E."/>
        </authorList>
    </citation>
    <scope>NUCLEOTIDE SEQUENCE [LARGE SCALE GENOMIC DNA]</scope>
</reference>
<dbReference type="SUPFAM" id="SSF47781">
    <property type="entry name" value="RuvA domain 2-like"/>
    <property type="match status" value="1"/>
</dbReference>
<dbReference type="EMBL" id="LR899010">
    <property type="protein sequence ID" value="CAD7080419.1"/>
    <property type="molecule type" value="Genomic_DNA"/>
</dbReference>
<dbReference type="InterPro" id="IPR010994">
    <property type="entry name" value="RuvA_2-like"/>
</dbReference>
<dbReference type="GO" id="GO:0006392">
    <property type="term" value="P:transcription elongation by mitochondrial RNA polymerase"/>
    <property type="evidence" value="ECO:0007669"/>
    <property type="project" value="InterPro"/>
</dbReference>
<evidence type="ECO:0000313" key="1">
    <source>
        <dbReference type="EMBL" id="CAD7080419.1"/>
    </source>
</evidence>
<name>A0A7R8UGY0_HERIL</name>